<dbReference type="Proteomes" id="UP001583280">
    <property type="component" value="Unassembled WGS sequence"/>
</dbReference>
<feature type="compositionally biased region" description="Basic and acidic residues" evidence="1">
    <location>
        <begin position="104"/>
        <end position="127"/>
    </location>
</feature>
<feature type="region of interest" description="Disordered" evidence="1">
    <location>
        <begin position="183"/>
        <end position="276"/>
    </location>
</feature>
<proteinExistence type="predicted"/>
<dbReference type="EMBL" id="JAWDJO010000047">
    <property type="protein sequence ID" value="KAL1897230.1"/>
    <property type="molecule type" value="Genomic_DNA"/>
</dbReference>
<feature type="compositionally biased region" description="Low complexity" evidence="1">
    <location>
        <begin position="33"/>
        <end position="69"/>
    </location>
</feature>
<feature type="region of interest" description="Disordered" evidence="1">
    <location>
        <begin position="21"/>
        <end position="155"/>
    </location>
</feature>
<keyword evidence="3" id="KW-1185">Reference proteome</keyword>
<dbReference type="InterPro" id="IPR032675">
    <property type="entry name" value="LRR_dom_sf"/>
</dbReference>
<dbReference type="PANTHER" id="PTHR24216">
    <property type="entry name" value="PAXILLIN-RELATED"/>
    <property type="match status" value="1"/>
</dbReference>
<dbReference type="Gene3D" id="3.80.10.10">
    <property type="entry name" value="Ribonuclease Inhibitor"/>
    <property type="match status" value="1"/>
</dbReference>
<organism evidence="2 3">
    <name type="scientific">Ceratocystis pirilliformis</name>
    <dbReference type="NCBI Taxonomy" id="259994"/>
    <lineage>
        <taxon>Eukaryota</taxon>
        <taxon>Fungi</taxon>
        <taxon>Dikarya</taxon>
        <taxon>Ascomycota</taxon>
        <taxon>Pezizomycotina</taxon>
        <taxon>Sordariomycetes</taxon>
        <taxon>Hypocreomycetidae</taxon>
        <taxon>Microascales</taxon>
        <taxon>Ceratocystidaceae</taxon>
        <taxon>Ceratocystis</taxon>
    </lineage>
</organism>
<evidence type="ECO:0000256" key="1">
    <source>
        <dbReference type="SAM" id="MobiDB-lite"/>
    </source>
</evidence>
<comment type="caution">
    <text evidence="2">The sequence shown here is derived from an EMBL/GenBank/DDBJ whole genome shotgun (WGS) entry which is preliminary data.</text>
</comment>
<evidence type="ECO:0000313" key="2">
    <source>
        <dbReference type="EMBL" id="KAL1897230.1"/>
    </source>
</evidence>
<reference evidence="2 3" key="1">
    <citation type="journal article" date="2024" name="IMA Fungus">
        <title>IMA Genome - F19 : A genome assembly and annotation guide to empower mycologists, including annotated draft genome sequences of Ceratocystis pirilliformis, Diaporthe australafricana, Fusarium ophioides, Paecilomyces lecythidis, and Sporothrix stenoceras.</title>
        <authorList>
            <person name="Aylward J."/>
            <person name="Wilson A.M."/>
            <person name="Visagie C.M."/>
            <person name="Spraker J."/>
            <person name="Barnes I."/>
            <person name="Buitendag C."/>
            <person name="Ceriani C."/>
            <person name="Del Mar Angel L."/>
            <person name="du Plessis D."/>
            <person name="Fuchs T."/>
            <person name="Gasser K."/>
            <person name="Kramer D."/>
            <person name="Li W."/>
            <person name="Munsamy K."/>
            <person name="Piso A."/>
            <person name="Price J.L."/>
            <person name="Sonnekus B."/>
            <person name="Thomas C."/>
            <person name="van der Nest A."/>
            <person name="van Dijk A."/>
            <person name="van Heerden A."/>
            <person name="van Vuuren N."/>
            <person name="Yilmaz N."/>
            <person name="Duong T.A."/>
            <person name="van der Merwe N.A."/>
            <person name="Wingfield M.J."/>
            <person name="Wingfield B.D."/>
        </authorList>
    </citation>
    <scope>NUCLEOTIDE SEQUENCE [LARGE SCALE GENOMIC DNA]</scope>
    <source>
        <strain evidence="2 3">CMW 12675</strain>
    </source>
</reference>
<evidence type="ECO:0000313" key="3">
    <source>
        <dbReference type="Proteomes" id="UP001583280"/>
    </source>
</evidence>
<dbReference type="SUPFAM" id="SSF52047">
    <property type="entry name" value="RNI-like"/>
    <property type="match status" value="1"/>
</dbReference>
<name>A0ABR3ZA74_9PEZI</name>
<feature type="compositionally biased region" description="Low complexity" evidence="1">
    <location>
        <begin position="759"/>
        <end position="776"/>
    </location>
</feature>
<feature type="region of interest" description="Disordered" evidence="1">
    <location>
        <begin position="759"/>
        <end position="783"/>
    </location>
</feature>
<feature type="compositionally biased region" description="Polar residues" evidence="1">
    <location>
        <begin position="85"/>
        <end position="94"/>
    </location>
</feature>
<protein>
    <recommendedName>
        <fullName evidence="4">F-box domain-containing protein</fullName>
    </recommendedName>
</protein>
<feature type="compositionally biased region" description="Low complexity" evidence="1">
    <location>
        <begin position="219"/>
        <end position="231"/>
    </location>
</feature>
<dbReference type="PANTHER" id="PTHR24216:SF65">
    <property type="entry name" value="PAXILLIN-LIKE PROTEIN 1"/>
    <property type="match status" value="1"/>
</dbReference>
<accession>A0ABR3ZA74</accession>
<sequence>MTTTSADLAYQHIFESMAATSVSADKTANDPALSTPPSSSSSQSSVQSSSISSLSTRGSSAPDSPTSTPAAPPRRQKSVIAAIFSRSTYSSFTPRQRAQRKKQRLDLRRQNSARKRDSVPRKLRPDTTDSIASISRPTAVLPPIIPDAPQKSYSARRNIDQHTANITATSNMATEFQAAIDQAFPVPPSPHNAPRQRQPPQLPAVLNRPRRISSLPGGANNAQNQKAPQNAFPRRQAQCPPGIPIRQDHRHQQQPSRGTYLHSGPPRQLNARAPSWNSSASFEAILSSPSTPRPADLATFASNIPQSATVHHQQQLQPLFDLAAEAEKPPTRPTYATGEQFALLPGNVLELILDELKALHLKPGSDSCTSCWTRDVCSIAIACRKWSKFARTSLYEHVQIVGCDSPAMKKRHKMPEFPRLALLRRTLRSSQQIAVIVKTLRVPVLTPSMNKDNYYNAVASIIMACPNLERLVALYPAYDHLFNRLFYALSSRNKLRHMDWVLEPASLPTPPARPMSSRGSQLRSRLTPLNIAPTNLNAMQSDAWLDLHSNWSHLTTLNIHALSGGALTPNNLVVQAIAQLPKLKNLFLSNLSHAAFNDEGLMALPALKTLSMTRLNGITGRGISAFANRPESRSITRLDMRHLNIEFLAPICRVLATCMSLETLIFVQARAPAMPVEDMFCLMPYAASPSLRFLHWDITTPSDPSRAAPSDVILARSIAAEGFPALSSVRVPADPEGIFQALCRPVERIDLPNDRFRLTSPRAPALRSPPATPTSAKSITGKAPFLASPSTPFPTLGGMVTTPISAGPGGSEAFVDARLSSHLVEARLLAQARIENARQFPRFFAHVVDEQGRLIEKVAMGGFMGELQSKIEYVLLPDLHATDAAGGLLDMSHIFAARDAEVSGMDLCTGRWNMMAEAAYDKKDRERWWHAESPRWTHIEL</sequence>
<gene>
    <name evidence="2" type="ORF">Cpir12675_002412</name>
</gene>
<evidence type="ECO:0008006" key="4">
    <source>
        <dbReference type="Google" id="ProtNLM"/>
    </source>
</evidence>